<reference evidence="2" key="1">
    <citation type="submission" date="2022-09" db="EMBL/GenBank/DDBJ databases">
        <title>Culturomic study of gut microbiota in children with autism spectrum disorder.</title>
        <authorList>
            <person name="Efimov B.A."/>
            <person name="Chaplin A.V."/>
            <person name="Sokolova S.R."/>
            <person name="Pikina A.P."/>
            <person name="Korzhanova M."/>
            <person name="Belova V."/>
            <person name="Korostin D."/>
        </authorList>
    </citation>
    <scope>NUCLEOTIDE SEQUENCE</scope>
    <source>
        <strain evidence="2">ASD5510</strain>
    </source>
</reference>
<accession>A0A9J6QSV6</accession>
<sequence length="244" mass="27620">MENKKYEMGYDLHTHTIFSHGKGTIEQNVRAALDRGLTHIAITDHGPGHLFYGMKRKDVPTMRKEIELLNKKYPRINVHLSVEANIIKTDNHLDIKPEEFSQYDFVIAGYHYGLTNCYCVHNWLYGHGLTVGEKQLKIKNTDMVIKALYENDIAILTHPGDKGPFDMLPIAEACADTDTLMEISTWHPHLTVEEIKIAAQTEAQFIISSDAHVPGRIGDFEGGLKRAKEAGLDLGRIVNLREMK</sequence>
<proteinExistence type="predicted"/>
<name>A0A9J6QSV6_9FIRM</name>
<comment type="caution">
    <text evidence="2">The sequence shown here is derived from an EMBL/GenBank/DDBJ whole genome shotgun (WGS) entry which is preliminary data.</text>
</comment>
<dbReference type="InterPro" id="IPR050243">
    <property type="entry name" value="PHP_phosphatase"/>
</dbReference>
<dbReference type="PANTHER" id="PTHR36928">
    <property type="entry name" value="PHOSPHATASE YCDX-RELATED"/>
    <property type="match status" value="1"/>
</dbReference>
<dbReference type="SUPFAM" id="SSF89550">
    <property type="entry name" value="PHP domain-like"/>
    <property type="match status" value="1"/>
</dbReference>
<dbReference type="InterPro" id="IPR004013">
    <property type="entry name" value="PHP_dom"/>
</dbReference>
<dbReference type="Gene3D" id="3.20.20.140">
    <property type="entry name" value="Metal-dependent hydrolases"/>
    <property type="match status" value="1"/>
</dbReference>
<dbReference type="Proteomes" id="UP001065549">
    <property type="component" value="Unassembled WGS sequence"/>
</dbReference>
<dbReference type="EMBL" id="JAOSHN010000002">
    <property type="protein sequence ID" value="MCU7377583.1"/>
    <property type="molecule type" value="Genomic_DNA"/>
</dbReference>
<dbReference type="PANTHER" id="PTHR36928:SF1">
    <property type="entry name" value="PHOSPHATASE YCDX-RELATED"/>
    <property type="match status" value="1"/>
</dbReference>
<evidence type="ECO:0000313" key="3">
    <source>
        <dbReference type="Proteomes" id="UP001065549"/>
    </source>
</evidence>
<dbReference type="RefSeq" id="WP_148397208.1">
    <property type="nucleotide sequence ID" value="NZ_JAJAGH010000016.1"/>
</dbReference>
<dbReference type="AlphaFoldDB" id="A0A9J6QSV6"/>
<dbReference type="InterPro" id="IPR016195">
    <property type="entry name" value="Pol/histidinol_Pase-like"/>
</dbReference>
<dbReference type="SMART" id="SM00481">
    <property type="entry name" value="POLIIIAc"/>
    <property type="match status" value="1"/>
</dbReference>
<keyword evidence="3" id="KW-1185">Reference proteome</keyword>
<dbReference type="GO" id="GO:0005829">
    <property type="term" value="C:cytosol"/>
    <property type="evidence" value="ECO:0007669"/>
    <property type="project" value="TreeGrafter"/>
</dbReference>
<feature type="domain" description="Polymerase/histidinol phosphatase N-terminal" evidence="1">
    <location>
        <begin position="10"/>
        <end position="88"/>
    </location>
</feature>
<evidence type="ECO:0000259" key="1">
    <source>
        <dbReference type="SMART" id="SM00481"/>
    </source>
</evidence>
<dbReference type="Pfam" id="PF02811">
    <property type="entry name" value="PHP"/>
    <property type="match status" value="1"/>
</dbReference>
<dbReference type="InterPro" id="IPR003141">
    <property type="entry name" value="Pol/His_phosphatase_N"/>
</dbReference>
<evidence type="ECO:0000313" key="2">
    <source>
        <dbReference type="EMBL" id="MCU7377583.1"/>
    </source>
</evidence>
<organism evidence="2 3">
    <name type="scientific">Hominibacterium faecale</name>
    <dbReference type="NCBI Taxonomy" id="2839743"/>
    <lineage>
        <taxon>Bacteria</taxon>
        <taxon>Bacillati</taxon>
        <taxon>Bacillota</taxon>
        <taxon>Clostridia</taxon>
        <taxon>Peptostreptococcales</taxon>
        <taxon>Anaerovoracaceae</taxon>
        <taxon>Hominibacterium</taxon>
    </lineage>
</organism>
<protein>
    <submittedName>
        <fullName evidence="2">PHP domain-containing protein</fullName>
    </submittedName>
</protein>
<dbReference type="GO" id="GO:0042578">
    <property type="term" value="F:phosphoric ester hydrolase activity"/>
    <property type="evidence" value="ECO:0007669"/>
    <property type="project" value="TreeGrafter"/>
</dbReference>
<dbReference type="GO" id="GO:0008270">
    <property type="term" value="F:zinc ion binding"/>
    <property type="evidence" value="ECO:0007669"/>
    <property type="project" value="TreeGrafter"/>
</dbReference>
<gene>
    <name evidence="2" type="ORF">OBO34_04345</name>
</gene>